<dbReference type="Pfam" id="PF00011">
    <property type="entry name" value="HSP20"/>
    <property type="match status" value="1"/>
</dbReference>
<reference evidence="5 6" key="1">
    <citation type="submission" date="2016-10" db="EMBL/GenBank/DDBJ databases">
        <authorList>
            <person name="de Groot N.N."/>
        </authorList>
    </citation>
    <scope>NUCLEOTIDE SEQUENCE [LARGE SCALE GENOMIC DNA]</scope>
    <source>
        <strain evidence="5 6">DSM 44908</strain>
    </source>
</reference>
<evidence type="ECO:0000313" key="5">
    <source>
        <dbReference type="EMBL" id="SFA54543.1"/>
    </source>
</evidence>
<dbReference type="Gene3D" id="2.60.40.790">
    <property type="match status" value="1"/>
</dbReference>
<dbReference type="InterPro" id="IPR031107">
    <property type="entry name" value="Small_HSP"/>
</dbReference>
<organism evidence="5 6">
    <name type="scientific">Rhodococcoides kroppenstedtii</name>
    <dbReference type="NCBI Taxonomy" id="293050"/>
    <lineage>
        <taxon>Bacteria</taxon>
        <taxon>Bacillati</taxon>
        <taxon>Actinomycetota</taxon>
        <taxon>Actinomycetes</taxon>
        <taxon>Mycobacteriales</taxon>
        <taxon>Nocardiaceae</taxon>
        <taxon>Rhodococcoides</taxon>
    </lineage>
</organism>
<accession>A0A1I0TSI0</accession>
<feature type="compositionally biased region" description="Polar residues" evidence="3">
    <location>
        <begin position="142"/>
        <end position="159"/>
    </location>
</feature>
<dbReference type="PROSITE" id="PS01031">
    <property type="entry name" value="SHSP"/>
    <property type="match status" value="1"/>
</dbReference>
<feature type="domain" description="SHSP" evidence="4">
    <location>
        <begin position="29"/>
        <end position="140"/>
    </location>
</feature>
<dbReference type="EMBL" id="FOJN01000009">
    <property type="protein sequence ID" value="SFA54543.1"/>
    <property type="molecule type" value="Genomic_DNA"/>
</dbReference>
<evidence type="ECO:0000256" key="2">
    <source>
        <dbReference type="RuleBase" id="RU003616"/>
    </source>
</evidence>
<evidence type="ECO:0000256" key="1">
    <source>
        <dbReference type="PROSITE-ProRule" id="PRU00285"/>
    </source>
</evidence>
<dbReference type="Proteomes" id="UP000182054">
    <property type="component" value="Unassembled WGS sequence"/>
</dbReference>
<dbReference type="PANTHER" id="PTHR11527">
    <property type="entry name" value="HEAT-SHOCK PROTEIN 20 FAMILY MEMBER"/>
    <property type="match status" value="1"/>
</dbReference>
<feature type="region of interest" description="Disordered" evidence="3">
    <location>
        <begin position="133"/>
        <end position="159"/>
    </location>
</feature>
<protein>
    <submittedName>
        <fullName evidence="5">HSP20 family protein</fullName>
    </submittedName>
</protein>
<dbReference type="CDD" id="cd06464">
    <property type="entry name" value="ACD_sHsps-like"/>
    <property type="match status" value="1"/>
</dbReference>
<dbReference type="InterPro" id="IPR002068">
    <property type="entry name" value="A-crystallin/Hsp20_dom"/>
</dbReference>
<comment type="similarity">
    <text evidence="1 2">Belongs to the small heat shock protein (HSP20) family.</text>
</comment>
<dbReference type="InterPro" id="IPR008978">
    <property type="entry name" value="HSP20-like_chaperone"/>
</dbReference>
<gene>
    <name evidence="5" type="ORF">SAMN05444374_10942</name>
</gene>
<dbReference type="SUPFAM" id="SSF49764">
    <property type="entry name" value="HSP20-like chaperones"/>
    <property type="match status" value="1"/>
</dbReference>
<evidence type="ECO:0000313" key="6">
    <source>
        <dbReference type="Proteomes" id="UP000182054"/>
    </source>
</evidence>
<evidence type="ECO:0000259" key="4">
    <source>
        <dbReference type="PROSITE" id="PS01031"/>
    </source>
</evidence>
<evidence type="ECO:0000256" key="3">
    <source>
        <dbReference type="SAM" id="MobiDB-lite"/>
    </source>
</evidence>
<proteinExistence type="inferred from homology"/>
<sequence length="159" mass="17065">MEVSAVLRFDPFSDIDSVAKQLLGASAGSPRVPRFMPIDLYKSGDHYVLKADLPGVDPGSVDVDVDNGILTLRAERTAPSDQGVQWITSERFSGKYMRQLSLGEGIDTEGIAATYDNGVLTVTIPVAEKAKPRRIEIGRSSDGPQQVETGGRTEVTSGQ</sequence>
<name>A0A1I0TSI0_9NOCA</name>
<dbReference type="AlphaFoldDB" id="A0A1I0TSI0"/>